<sequence length="44" mass="5063">MENAAFFVTLFLWCLLLTVTAYSVWVGFGPPAQDLRDPFDEHED</sequence>
<keyword evidence="7" id="KW-0934">Plastid</keyword>
<evidence type="ECO:0000313" key="7">
    <source>
        <dbReference type="EMBL" id="AYC64252.1"/>
    </source>
</evidence>
<dbReference type="AlphaFoldDB" id="A0A3S5X2I5"/>
<dbReference type="PANTHER" id="PTHR35326">
    <property type="entry name" value="PROTEIN PSBN"/>
    <property type="match status" value="1"/>
</dbReference>
<gene>
    <name evidence="5 7" type="primary">psbN</name>
</gene>
<accession>A0A3S5X2I5</accession>
<name>A0A3S5X2I5_9CHLO</name>
<dbReference type="InterPro" id="IPR003398">
    <property type="entry name" value="PSII_PsbN"/>
</dbReference>
<evidence type="ECO:0000256" key="1">
    <source>
        <dbReference type="ARBA" id="ARBA00004167"/>
    </source>
</evidence>
<reference evidence="7" key="1">
    <citation type="submission" date="2018-07" db="EMBL/GenBank/DDBJ databases">
        <authorList>
            <person name="Cremen M.C."/>
            <person name="Leliaert F."/>
            <person name="West J."/>
            <person name="Lam D.W."/>
            <person name="Shimada S."/>
            <person name="Lopez-Bautista J.M."/>
            <person name="Verbruggen H."/>
        </authorList>
    </citation>
    <scope>NUCLEOTIDE SEQUENCE</scope>
</reference>
<comment type="function">
    <text evidence="5">May play a role in photosystem I and II biogenesis.</text>
</comment>
<evidence type="ECO:0000256" key="6">
    <source>
        <dbReference type="SAM" id="SignalP"/>
    </source>
</evidence>
<evidence type="ECO:0000256" key="4">
    <source>
        <dbReference type="ARBA" id="ARBA00023136"/>
    </source>
</evidence>
<keyword evidence="3 5" id="KW-1133">Transmembrane helix</keyword>
<dbReference type="GO" id="GO:0009535">
    <property type="term" value="C:chloroplast thylakoid membrane"/>
    <property type="evidence" value="ECO:0007669"/>
    <property type="project" value="UniProtKB-SubCell"/>
</dbReference>
<dbReference type="PANTHER" id="PTHR35326:SF3">
    <property type="entry name" value="PROTEIN PSBN"/>
    <property type="match status" value="1"/>
</dbReference>
<proteinExistence type="inferred from homology"/>
<comment type="similarity">
    <text evidence="5">Belongs to the PsbN family.</text>
</comment>
<comment type="subcellular location">
    <subcellularLocation>
        <location evidence="1">Membrane</location>
        <topology evidence="1">Single-pass membrane protein</topology>
    </subcellularLocation>
    <subcellularLocation>
        <location evidence="5">Plastid</location>
        <location evidence="5">Chloroplast thylakoid membrane</location>
        <topology evidence="5">Single-pass membrane protein</topology>
    </subcellularLocation>
</comment>
<comment type="caution">
    <text evidence="5">Originally thought to be a component of PSII; based on experiments in Synechocystis, N.tabacum and barley, and its absence from PSII in T.elongatus and T.vulcanus, this is probably not true.</text>
</comment>
<keyword evidence="2 5" id="KW-0812">Transmembrane</keyword>
<keyword evidence="5" id="KW-0793">Thylakoid</keyword>
<evidence type="ECO:0000256" key="5">
    <source>
        <dbReference type="HAMAP-Rule" id="MF_00293"/>
    </source>
</evidence>
<keyword evidence="4 5" id="KW-0472">Membrane</keyword>
<dbReference type="EMBL" id="MH591091">
    <property type="protein sequence ID" value="AYC64252.1"/>
    <property type="molecule type" value="Genomic_DNA"/>
</dbReference>
<dbReference type="Pfam" id="PF02468">
    <property type="entry name" value="PsbN"/>
    <property type="match status" value="1"/>
</dbReference>
<feature type="signal peptide" evidence="6">
    <location>
        <begin position="1"/>
        <end position="21"/>
    </location>
</feature>
<organism evidence="7">
    <name type="scientific">Pseudobryopsis hainanensis</name>
    <dbReference type="NCBI Taxonomy" id="2320808"/>
    <lineage>
        <taxon>Eukaryota</taxon>
        <taxon>Viridiplantae</taxon>
        <taxon>Chlorophyta</taxon>
        <taxon>core chlorophytes</taxon>
        <taxon>Ulvophyceae</taxon>
        <taxon>TCBD clade</taxon>
        <taxon>Bryopsidales</taxon>
        <taxon>Bryopsidineae</taxon>
        <taxon>Pseudobryopsidaceae</taxon>
        <taxon>Pseudobryopsis</taxon>
    </lineage>
</organism>
<keyword evidence="7" id="KW-0150">Chloroplast</keyword>
<protein>
    <recommendedName>
        <fullName evidence="5">Protein PsbN</fullName>
    </recommendedName>
</protein>
<evidence type="ECO:0000256" key="2">
    <source>
        <dbReference type="ARBA" id="ARBA00022692"/>
    </source>
</evidence>
<dbReference type="HAMAP" id="MF_00293">
    <property type="entry name" value="PSII_PsbN"/>
    <property type="match status" value="1"/>
</dbReference>
<geneLocation type="chloroplast" evidence="7"/>
<evidence type="ECO:0000256" key="3">
    <source>
        <dbReference type="ARBA" id="ARBA00022989"/>
    </source>
</evidence>
<keyword evidence="6" id="KW-0732">Signal</keyword>
<feature type="chain" id="PRO_5018558092" description="Protein PsbN" evidence="6">
    <location>
        <begin position="22"/>
        <end position="44"/>
    </location>
</feature>
<dbReference type="GO" id="GO:0015979">
    <property type="term" value="P:photosynthesis"/>
    <property type="evidence" value="ECO:0007669"/>
    <property type="project" value="InterPro"/>
</dbReference>
<reference evidence="7" key="2">
    <citation type="journal article" date="2019" name="Mol. Phylogenet. Evol.">
        <title>Reassessment of the classification of bryopsidales (chlorophyta) based on chloroplast phylogenomic analyses.</title>
        <authorList>
            <person name="Cremen M.C."/>
            <person name="Leliaert F."/>
            <person name="West J."/>
            <person name="Lam D.W."/>
            <person name="Shimada S."/>
            <person name="Lopez-Bautista J.M."/>
            <person name="Verbruggen H."/>
        </authorList>
    </citation>
    <scope>NUCLEOTIDE SEQUENCE</scope>
</reference>